<organism evidence="2 3">
    <name type="scientific">Limnoraphis robusta CS-951</name>
    <dbReference type="NCBI Taxonomy" id="1637645"/>
    <lineage>
        <taxon>Bacteria</taxon>
        <taxon>Bacillati</taxon>
        <taxon>Cyanobacteriota</taxon>
        <taxon>Cyanophyceae</taxon>
        <taxon>Oscillatoriophycideae</taxon>
        <taxon>Oscillatoriales</taxon>
        <taxon>Sirenicapillariaceae</taxon>
        <taxon>Limnoraphis</taxon>
    </lineage>
</organism>
<evidence type="ECO:0000313" key="3">
    <source>
        <dbReference type="Proteomes" id="UP000033607"/>
    </source>
</evidence>
<dbReference type="InterPro" id="IPR002716">
    <property type="entry name" value="PIN_dom"/>
</dbReference>
<dbReference type="Pfam" id="PF13470">
    <property type="entry name" value="PIN_3"/>
    <property type="match status" value="1"/>
</dbReference>
<sequence>MNKLRVVIDTNILVSSILIQSSLPDIAFKAARKNGIILLSDVTSQELQEVLTRSKFDQYISLDIRYQFLTKIKLESEQIFISELIKECRDPKDNKFLEVAVNGNATYIITGDKDLLELHPFRGISILTPRQFLELIGEAQP</sequence>
<dbReference type="SUPFAM" id="SSF88723">
    <property type="entry name" value="PIN domain-like"/>
    <property type="match status" value="1"/>
</dbReference>
<proteinExistence type="predicted"/>
<dbReference type="InterPro" id="IPR002850">
    <property type="entry name" value="PIN_toxin-like"/>
</dbReference>
<accession>A0A0F5YHR3</accession>
<dbReference type="EMBL" id="LATL02000278">
    <property type="protein sequence ID" value="KKD38441.1"/>
    <property type="molecule type" value="Genomic_DNA"/>
</dbReference>
<evidence type="ECO:0000313" key="2">
    <source>
        <dbReference type="EMBL" id="KKD38441.1"/>
    </source>
</evidence>
<dbReference type="PATRIC" id="fig|1637645.4.peg.5504"/>
<dbReference type="SMART" id="SM00670">
    <property type="entry name" value="PINc"/>
    <property type="match status" value="1"/>
</dbReference>
<dbReference type="Gene3D" id="3.40.50.1010">
    <property type="entry name" value="5'-nuclease"/>
    <property type="match status" value="1"/>
</dbReference>
<dbReference type="PANTHER" id="PTHR34610">
    <property type="entry name" value="SSL7007 PROTEIN"/>
    <property type="match status" value="1"/>
</dbReference>
<protein>
    <submittedName>
        <fullName evidence="2">DNA-binding protein</fullName>
    </submittedName>
</protein>
<name>A0A0F5YHR3_9CYAN</name>
<comment type="caution">
    <text evidence="2">The sequence shown here is derived from an EMBL/GenBank/DDBJ whole genome shotgun (WGS) entry which is preliminary data.</text>
</comment>
<gene>
    <name evidence="2" type="ORF">WN50_08755</name>
</gene>
<dbReference type="GO" id="GO:0003677">
    <property type="term" value="F:DNA binding"/>
    <property type="evidence" value="ECO:0007669"/>
    <property type="project" value="UniProtKB-KW"/>
</dbReference>
<keyword evidence="2" id="KW-0238">DNA-binding</keyword>
<evidence type="ECO:0000259" key="1">
    <source>
        <dbReference type="SMART" id="SM00670"/>
    </source>
</evidence>
<dbReference type="AlphaFoldDB" id="A0A0F5YHR3"/>
<dbReference type="Proteomes" id="UP000033607">
    <property type="component" value="Unassembled WGS sequence"/>
</dbReference>
<feature type="domain" description="PIN" evidence="1">
    <location>
        <begin position="4"/>
        <end position="117"/>
    </location>
</feature>
<dbReference type="OrthoDB" id="426765at2"/>
<reference evidence="2 3" key="1">
    <citation type="submission" date="2015-06" db="EMBL/GenBank/DDBJ databases">
        <title>Draft genome assembly of filamentous brackish cyanobacterium Limnoraphis robusta strain CS-951.</title>
        <authorList>
            <person name="Willis A."/>
            <person name="Parks M."/>
            <person name="Burford M.A."/>
        </authorList>
    </citation>
    <scope>NUCLEOTIDE SEQUENCE [LARGE SCALE GENOMIC DNA]</scope>
    <source>
        <strain evidence="2 3">CS-951</strain>
    </source>
</reference>
<dbReference type="PANTHER" id="PTHR34610:SF4">
    <property type="entry name" value="SLL8027 PROTEIN"/>
    <property type="match status" value="1"/>
</dbReference>
<dbReference type="NCBIfam" id="TIGR00305">
    <property type="entry name" value="putative toxin-antitoxin system toxin component, PIN family"/>
    <property type="match status" value="1"/>
</dbReference>
<dbReference type="RefSeq" id="WP_046278155.1">
    <property type="nucleotide sequence ID" value="NZ_LATL02000278.1"/>
</dbReference>
<dbReference type="InterPro" id="IPR029060">
    <property type="entry name" value="PIN-like_dom_sf"/>
</dbReference>